<dbReference type="Proteomes" id="UP001161580">
    <property type="component" value="Unassembled WGS sequence"/>
</dbReference>
<dbReference type="RefSeq" id="WP_311794291.1">
    <property type="nucleotide sequence ID" value="NZ_JALDYZ010000002.1"/>
</dbReference>
<dbReference type="EMBL" id="JALDYZ010000002">
    <property type="protein sequence ID" value="MDI7921754.1"/>
    <property type="molecule type" value="Genomic_DNA"/>
</dbReference>
<sequence>MHDTNEIDLVWGVEAISKLIGRTYRQTYYMIQSGHLPMVKQVGERYVANRQKLVEFFTTENAA</sequence>
<keyword evidence="2" id="KW-1185">Reference proteome</keyword>
<evidence type="ECO:0000313" key="1">
    <source>
        <dbReference type="EMBL" id="MDI7921754.1"/>
    </source>
</evidence>
<name>A0AAE3QEI4_9HYPH</name>
<dbReference type="AlphaFoldDB" id="A0AAE3QEI4"/>
<evidence type="ECO:0000313" key="2">
    <source>
        <dbReference type="Proteomes" id="UP001161580"/>
    </source>
</evidence>
<organism evidence="1 2">
    <name type="scientific">Ferirhizobium litorale</name>
    <dbReference type="NCBI Taxonomy" id="2927786"/>
    <lineage>
        <taxon>Bacteria</taxon>
        <taxon>Pseudomonadati</taxon>
        <taxon>Pseudomonadota</taxon>
        <taxon>Alphaproteobacteria</taxon>
        <taxon>Hyphomicrobiales</taxon>
        <taxon>Rhizobiaceae</taxon>
        <taxon>Ferirhizobium</taxon>
    </lineage>
</organism>
<proteinExistence type="predicted"/>
<comment type="caution">
    <text evidence="1">The sequence shown here is derived from an EMBL/GenBank/DDBJ whole genome shotgun (WGS) entry which is preliminary data.</text>
</comment>
<gene>
    <name evidence="1" type="ORF">MRS75_06595</name>
</gene>
<accession>A0AAE3QEI4</accession>
<protein>
    <submittedName>
        <fullName evidence="1">Uncharacterized protein</fullName>
    </submittedName>
</protein>
<reference evidence="1" key="1">
    <citation type="submission" date="2022-03" db="EMBL/GenBank/DDBJ databases">
        <title>Fererhizobium litorale gen. nov., sp. nov., isolated from sandy sediments of the Sea of Japan seashore.</title>
        <authorList>
            <person name="Romanenko L."/>
            <person name="Kurilenko V."/>
            <person name="Otstavnykh N."/>
            <person name="Svetashev V."/>
            <person name="Tekutyeva L."/>
            <person name="Isaeva M."/>
            <person name="Mikhailov V."/>
        </authorList>
    </citation>
    <scope>NUCLEOTIDE SEQUENCE</scope>
    <source>
        <strain evidence="1">KMM 9576</strain>
    </source>
</reference>